<evidence type="ECO:0000256" key="1">
    <source>
        <dbReference type="SAM" id="MobiDB-lite"/>
    </source>
</evidence>
<proteinExistence type="predicted"/>
<keyword evidence="4" id="KW-1185">Reference proteome</keyword>
<dbReference type="Proteomes" id="UP000676079">
    <property type="component" value="Chromosome"/>
</dbReference>
<reference evidence="3 4" key="1">
    <citation type="submission" date="2021-05" db="EMBL/GenBank/DDBJ databases">
        <title>Direct Submission.</title>
        <authorList>
            <person name="Li K."/>
            <person name="Gao J."/>
        </authorList>
    </citation>
    <scope>NUCLEOTIDE SEQUENCE [LARGE SCALE GENOMIC DNA]</scope>
    <source>
        <strain evidence="3 4">Mg02</strain>
    </source>
</reference>
<evidence type="ECO:0000313" key="3">
    <source>
        <dbReference type="EMBL" id="QUX23310.1"/>
    </source>
</evidence>
<dbReference type="RefSeq" id="WP_220564533.1">
    <property type="nucleotide sequence ID" value="NZ_CP074133.1"/>
</dbReference>
<feature type="compositionally biased region" description="Basic and acidic residues" evidence="1">
    <location>
        <begin position="104"/>
        <end position="121"/>
    </location>
</feature>
<feature type="compositionally biased region" description="Acidic residues" evidence="1">
    <location>
        <begin position="196"/>
        <end position="215"/>
    </location>
</feature>
<accession>A0ABX8BM47</accession>
<protein>
    <recommendedName>
        <fullName evidence="5">DUF4352 domain-containing protein</fullName>
    </recommendedName>
</protein>
<feature type="compositionally biased region" description="Acidic residues" evidence="1">
    <location>
        <begin position="135"/>
        <end position="145"/>
    </location>
</feature>
<evidence type="ECO:0000313" key="4">
    <source>
        <dbReference type="Proteomes" id="UP000676079"/>
    </source>
</evidence>
<feature type="chain" id="PRO_5046248300" description="DUF4352 domain-containing protein" evidence="2">
    <location>
        <begin position="21"/>
        <end position="337"/>
    </location>
</feature>
<evidence type="ECO:0000256" key="2">
    <source>
        <dbReference type="SAM" id="SignalP"/>
    </source>
</evidence>
<organism evidence="3 4">
    <name type="scientific">Nocardiopsis changdeensis</name>
    <dbReference type="NCBI Taxonomy" id="2831969"/>
    <lineage>
        <taxon>Bacteria</taxon>
        <taxon>Bacillati</taxon>
        <taxon>Actinomycetota</taxon>
        <taxon>Actinomycetes</taxon>
        <taxon>Streptosporangiales</taxon>
        <taxon>Nocardiopsidaceae</taxon>
        <taxon>Nocardiopsis</taxon>
    </lineage>
</organism>
<name>A0ABX8BM47_9ACTN</name>
<feature type="signal peptide" evidence="2">
    <location>
        <begin position="1"/>
        <end position="20"/>
    </location>
</feature>
<dbReference type="EMBL" id="CP074133">
    <property type="protein sequence ID" value="QUX23310.1"/>
    <property type="molecule type" value="Genomic_DNA"/>
</dbReference>
<evidence type="ECO:0008006" key="5">
    <source>
        <dbReference type="Google" id="ProtNLM"/>
    </source>
</evidence>
<sequence>MQTSTLASAAAAAALVYATACGPVGVDTTGGEGERTETAPPPSGSPSGPASEPPSRPPGGQGEQEGSDSGPGRTEEPGGGAAVHLPLGGSHTFADGFSVSMGPVERRTEGDEDRLAPREPGDGATPREGPPEGGESPEEPDEGESPGEPPQDGPSGGESPEDASPGEEGSGGESPGDTAPGEEGTGGESPEGTGPAEEESAEGDDPAGESPEEVPEQPSEGPGEDEWGEEETPREPQYDALHYFAWTVTATNGTGAPVHTGSPLDTCAVGDPLQESIAPAMGESVDPPRSLAPGRSGSWDADCLITEGDVPLRWTLEFYDEEGEPLYPPLVFSGDVP</sequence>
<gene>
    <name evidence="3" type="ORF">KGD84_02645</name>
</gene>
<feature type="region of interest" description="Disordered" evidence="1">
    <location>
        <begin position="279"/>
        <end position="302"/>
    </location>
</feature>
<feature type="region of interest" description="Disordered" evidence="1">
    <location>
        <begin position="22"/>
        <end position="240"/>
    </location>
</feature>
<keyword evidence="2" id="KW-0732">Signal</keyword>